<feature type="compositionally biased region" description="Pro residues" evidence="2">
    <location>
        <begin position="16"/>
        <end position="30"/>
    </location>
</feature>
<dbReference type="NCBIfam" id="TIGR00350">
    <property type="entry name" value="lytR_cpsA_psr"/>
    <property type="match status" value="1"/>
</dbReference>
<dbReference type="RefSeq" id="WP_190133339.1">
    <property type="nucleotide sequence ID" value="NZ_BNBD01000027.1"/>
</dbReference>
<feature type="transmembrane region" description="Helical" evidence="3">
    <location>
        <begin position="42"/>
        <end position="61"/>
    </location>
</feature>
<evidence type="ECO:0000259" key="4">
    <source>
        <dbReference type="Pfam" id="PF03816"/>
    </source>
</evidence>
<dbReference type="PANTHER" id="PTHR33392:SF6">
    <property type="entry name" value="POLYISOPRENYL-TEICHOIC ACID--PEPTIDOGLYCAN TEICHOIC ACID TRANSFERASE TAGU"/>
    <property type="match status" value="1"/>
</dbReference>
<reference evidence="5" key="1">
    <citation type="journal article" date="2014" name="Int. J. Syst. Evol. Microbiol.">
        <title>Complete genome sequence of Corynebacterium casei LMG S-19264T (=DSM 44701T), isolated from a smear-ripened cheese.</title>
        <authorList>
            <consortium name="US DOE Joint Genome Institute (JGI-PGF)"/>
            <person name="Walter F."/>
            <person name="Albersmeier A."/>
            <person name="Kalinowski J."/>
            <person name="Ruckert C."/>
        </authorList>
    </citation>
    <scope>NUCLEOTIDE SEQUENCE</scope>
    <source>
        <strain evidence="5">JCM 4059</strain>
    </source>
</reference>
<feature type="region of interest" description="Disordered" evidence="2">
    <location>
        <begin position="358"/>
        <end position="435"/>
    </location>
</feature>
<gene>
    <name evidence="5" type="ORF">GCM10010218_64470</name>
</gene>
<evidence type="ECO:0000256" key="2">
    <source>
        <dbReference type="SAM" id="MobiDB-lite"/>
    </source>
</evidence>
<accession>A0A919B9B3</accession>
<keyword evidence="3" id="KW-1133">Transmembrane helix</keyword>
<feature type="compositionally biased region" description="Low complexity" evidence="2">
    <location>
        <begin position="425"/>
        <end position="435"/>
    </location>
</feature>
<keyword evidence="3" id="KW-0472">Membrane</keyword>
<dbReference type="Pfam" id="PF03816">
    <property type="entry name" value="LytR_cpsA_psr"/>
    <property type="match status" value="1"/>
</dbReference>
<dbReference type="Proteomes" id="UP000638313">
    <property type="component" value="Unassembled WGS sequence"/>
</dbReference>
<evidence type="ECO:0000256" key="3">
    <source>
        <dbReference type="SAM" id="Phobius"/>
    </source>
</evidence>
<comment type="caution">
    <text evidence="5">The sequence shown here is derived from an EMBL/GenBank/DDBJ whole genome shotgun (WGS) entry which is preliminary data.</text>
</comment>
<feature type="compositionally biased region" description="Low complexity" evidence="2">
    <location>
        <begin position="393"/>
        <end position="417"/>
    </location>
</feature>
<feature type="domain" description="Cell envelope-related transcriptional attenuator" evidence="4">
    <location>
        <begin position="120"/>
        <end position="275"/>
    </location>
</feature>
<dbReference type="EMBL" id="BNBD01000027">
    <property type="protein sequence ID" value="GHF74501.1"/>
    <property type="molecule type" value="Genomic_DNA"/>
</dbReference>
<dbReference type="PANTHER" id="PTHR33392">
    <property type="entry name" value="POLYISOPRENYL-TEICHOIC ACID--PEPTIDOGLYCAN TEICHOIC ACID TRANSFERASE TAGU"/>
    <property type="match status" value="1"/>
</dbReference>
<dbReference type="InterPro" id="IPR050922">
    <property type="entry name" value="LytR/CpsA/Psr_CW_biosynth"/>
</dbReference>
<keyword evidence="6" id="KW-1185">Reference proteome</keyword>
<proteinExistence type="inferred from homology"/>
<evidence type="ECO:0000313" key="6">
    <source>
        <dbReference type="Proteomes" id="UP000638313"/>
    </source>
</evidence>
<keyword evidence="3" id="KW-0812">Transmembrane</keyword>
<evidence type="ECO:0000313" key="5">
    <source>
        <dbReference type="EMBL" id="GHF74501.1"/>
    </source>
</evidence>
<dbReference type="AlphaFoldDB" id="A0A919B9B3"/>
<dbReference type="InterPro" id="IPR004474">
    <property type="entry name" value="LytR_CpsA_psr"/>
</dbReference>
<comment type="similarity">
    <text evidence="1">Belongs to the LytR/CpsA/Psr (LCP) family.</text>
</comment>
<sequence length="435" mass="47298">MTRSPGTPGRPDRPRIPGPPGRPPLPPPPPARRRPRRWPRRLAAAAAVLVLLVTGIGWALYEQLNSNITTDTETAEELRRWEKERPSALVKGAQNILVIGSDTRSGPGNSAYGEDTGGQRSDTTILLHLAADRRSATAVSLPRDLMATIPRCRKPDGAYTNERFAQFNWAYEMAGTACTIRTVENITHIRIDHHIVLDFNGFKQLVDAIDGVEVCLKKPVDDPEAKLRLPAGRQVLHGEEALGYVRARYSLGGGSDTERMGRQQTFLAALVREMHSEGVLLNPTRLYPVLDAATRSLTTDEGLDSLRKMYELVRTVRNIPTDHVQFLTAPRRPYPYNNARDELVQPDADQLFQQLRLDRPVTVSEHVRPADGKPGGARPGREPAPEPEPAPSPEAGATEGGPAAPAASPSPSASSPLPSTPPTYPGTTAARGICG</sequence>
<protein>
    <recommendedName>
        <fullName evidence="4">Cell envelope-related transcriptional attenuator domain-containing protein</fullName>
    </recommendedName>
</protein>
<name>A0A919B9B3_9ACTN</name>
<dbReference type="Gene3D" id="3.40.630.190">
    <property type="entry name" value="LCP protein"/>
    <property type="match status" value="1"/>
</dbReference>
<organism evidence="5 6">
    <name type="scientific">Streptomyces mashuensis</name>
    <dbReference type="NCBI Taxonomy" id="33904"/>
    <lineage>
        <taxon>Bacteria</taxon>
        <taxon>Bacillati</taxon>
        <taxon>Actinomycetota</taxon>
        <taxon>Actinomycetes</taxon>
        <taxon>Kitasatosporales</taxon>
        <taxon>Streptomycetaceae</taxon>
        <taxon>Streptomyces</taxon>
    </lineage>
</organism>
<evidence type="ECO:0000256" key="1">
    <source>
        <dbReference type="ARBA" id="ARBA00006068"/>
    </source>
</evidence>
<reference evidence="5" key="2">
    <citation type="submission" date="2020-09" db="EMBL/GenBank/DDBJ databases">
        <authorList>
            <person name="Sun Q."/>
            <person name="Ohkuma M."/>
        </authorList>
    </citation>
    <scope>NUCLEOTIDE SEQUENCE</scope>
    <source>
        <strain evidence="5">JCM 4059</strain>
    </source>
</reference>
<feature type="region of interest" description="Disordered" evidence="2">
    <location>
        <begin position="1"/>
        <end position="36"/>
    </location>
</feature>